<dbReference type="InterPro" id="IPR051306">
    <property type="entry name" value="Homeobox_regulator"/>
</dbReference>
<dbReference type="EMBL" id="KB097456">
    <property type="protein sequence ID" value="ESN97024.1"/>
    <property type="molecule type" value="Genomic_DNA"/>
</dbReference>
<dbReference type="KEGG" id="hro:HELRODRAFT_178467"/>
<dbReference type="PANTHER" id="PTHR46123:SF4">
    <property type="entry name" value="MIX-TYPE HOMEOBOX GENE 1-RELATED"/>
    <property type="match status" value="1"/>
</dbReference>
<dbReference type="EMBL" id="AMQM01006451">
    <property type="status" value="NOT_ANNOTATED_CDS"/>
    <property type="molecule type" value="Genomic_DNA"/>
</dbReference>
<feature type="domain" description="Homeobox" evidence="8">
    <location>
        <begin position="204"/>
        <end position="265"/>
    </location>
</feature>
<dbReference type="Proteomes" id="UP000015101">
    <property type="component" value="Unassembled WGS sequence"/>
</dbReference>
<keyword evidence="3 5" id="KW-0371">Homeobox</keyword>
<dbReference type="RefSeq" id="XP_009024811.1">
    <property type="nucleotide sequence ID" value="XM_009026563.1"/>
</dbReference>
<feature type="region of interest" description="Disordered" evidence="7">
    <location>
        <begin position="179"/>
        <end position="203"/>
    </location>
</feature>
<dbReference type="InterPro" id="IPR001356">
    <property type="entry name" value="HD"/>
</dbReference>
<reference evidence="11" key="1">
    <citation type="submission" date="2012-12" db="EMBL/GenBank/DDBJ databases">
        <authorList>
            <person name="Hellsten U."/>
            <person name="Grimwood J."/>
            <person name="Chapman J.A."/>
            <person name="Shapiro H."/>
            <person name="Aerts A."/>
            <person name="Otillar R.P."/>
            <person name="Terry A.Y."/>
            <person name="Boore J.L."/>
            <person name="Simakov O."/>
            <person name="Marletaz F."/>
            <person name="Cho S.-J."/>
            <person name="Edsinger-Gonzales E."/>
            <person name="Havlak P."/>
            <person name="Kuo D.-H."/>
            <person name="Larsson T."/>
            <person name="Lv J."/>
            <person name="Arendt D."/>
            <person name="Savage R."/>
            <person name="Osoegawa K."/>
            <person name="de Jong P."/>
            <person name="Lindberg D.R."/>
            <person name="Seaver E.C."/>
            <person name="Weisblat D.A."/>
            <person name="Putnam N.H."/>
            <person name="Grigoriev I.V."/>
            <person name="Rokhsar D.S."/>
        </authorList>
    </citation>
    <scope>NUCLEOTIDE SEQUENCE</scope>
</reference>
<evidence type="ECO:0000256" key="4">
    <source>
        <dbReference type="ARBA" id="ARBA00023242"/>
    </source>
</evidence>
<feature type="DNA-binding region" description="Homeobox" evidence="5">
    <location>
        <begin position="206"/>
        <end position="266"/>
    </location>
</feature>
<dbReference type="Pfam" id="PF00046">
    <property type="entry name" value="Homeodomain"/>
    <property type="match status" value="1"/>
</dbReference>
<dbReference type="GO" id="GO:0005634">
    <property type="term" value="C:nucleus"/>
    <property type="evidence" value="ECO:0000318"/>
    <property type="project" value="GO_Central"/>
</dbReference>
<dbReference type="CTD" id="20206774"/>
<evidence type="ECO:0000256" key="6">
    <source>
        <dbReference type="RuleBase" id="RU000682"/>
    </source>
</evidence>
<keyword evidence="2 5" id="KW-0238">DNA-binding</keyword>
<evidence type="ECO:0000256" key="7">
    <source>
        <dbReference type="SAM" id="MobiDB-lite"/>
    </source>
</evidence>
<evidence type="ECO:0000259" key="8">
    <source>
        <dbReference type="PROSITE" id="PS50071"/>
    </source>
</evidence>
<reference evidence="10" key="3">
    <citation type="submission" date="2015-06" db="UniProtKB">
        <authorList>
            <consortium name="EnsemblMetazoa"/>
        </authorList>
    </citation>
    <scope>IDENTIFICATION</scope>
</reference>
<reference evidence="9 11" key="2">
    <citation type="journal article" date="2013" name="Nature">
        <title>Insights into bilaterian evolution from three spiralian genomes.</title>
        <authorList>
            <person name="Simakov O."/>
            <person name="Marletaz F."/>
            <person name="Cho S.J."/>
            <person name="Edsinger-Gonzales E."/>
            <person name="Havlak P."/>
            <person name="Hellsten U."/>
            <person name="Kuo D.H."/>
            <person name="Larsson T."/>
            <person name="Lv J."/>
            <person name="Arendt D."/>
            <person name="Savage R."/>
            <person name="Osoegawa K."/>
            <person name="de Jong P."/>
            <person name="Grimwood J."/>
            <person name="Chapman J.A."/>
            <person name="Shapiro H."/>
            <person name="Aerts A."/>
            <person name="Otillar R.P."/>
            <person name="Terry A.Y."/>
            <person name="Boore J.L."/>
            <person name="Grigoriev I.V."/>
            <person name="Lindberg D.R."/>
            <person name="Seaver E.C."/>
            <person name="Weisblat D.A."/>
            <person name="Putnam N.H."/>
            <person name="Rokhsar D.S."/>
        </authorList>
    </citation>
    <scope>NUCLEOTIDE SEQUENCE</scope>
</reference>
<proteinExistence type="predicted"/>
<gene>
    <name evidence="10" type="primary">20206774</name>
    <name evidence="9" type="ORF">HELRODRAFT_178467</name>
</gene>
<dbReference type="GO" id="GO:0000977">
    <property type="term" value="F:RNA polymerase II transcription regulatory region sequence-specific DNA binding"/>
    <property type="evidence" value="ECO:0000318"/>
    <property type="project" value="GO_Central"/>
</dbReference>
<dbReference type="GO" id="GO:0000981">
    <property type="term" value="F:DNA-binding transcription factor activity, RNA polymerase II-specific"/>
    <property type="evidence" value="ECO:0000318"/>
    <property type="project" value="GO_Central"/>
</dbReference>
<dbReference type="InterPro" id="IPR009057">
    <property type="entry name" value="Homeodomain-like_sf"/>
</dbReference>
<dbReference type="AlphaFoldDB" id="T1FD75"/>
<dbReference type="InParanoid" id="T1FD75"/>
<dbReference type="SMART" id="SM00389">
    <property type="entry name" value="HOX"/>
    <property type="match status" value="1"/>
</dbReference>
<dbReference type="Gene3D" id="1.10.10.60">
    <property type="entry name" value="Homeodomain-like"/>
    <property type="match status" value="1"/>
</dbReference>
<dbReference type="SUPFAM" id="SSF46689">
    <property type="entry name" value="Homeodomain-like"/>
    <property type="match status" value="1"/>
</dbReference>
<keyword evidence="11" id="KW-1185">Reference proteome</keyword>
<dbReference type="EnsemblMetazoa" id="HelroT178467">
    <property type="protein sequence ID" value="HelroP178467"/>
    <property type="gene ID" value="HelroG178467"/>
</dbReference>
<name>T1FD75_HELRO</name>
<dbReference type="GeneID" id="20206774"/>
<dbReference type="GO" id="GO:0006357">
    <property type="term" value="P:regulation of transcription by RNA polymerase II"/>
    <property type="evidence" value="ECO:0000318"/>
    <property type="project" value="GO_Central"/>
</dbReference>
<evidence type="ECO:0000256" key="1">
    <source>
        <dbReference type="ARBA" id="ARBA00004123"/>
    </source>
</evidence>
<sequence>MIGLKYSVVDFKKIKDLCSTAAEHQQLDYSFQGRMKFETDFFFPQMEASGQKRLLNFSSCVGSLSGCLNSSLESEEETSPRSVTEFPVIIRQMKPISKSENKSKSCKRLKMPSIETKENCATLKLSEEEKLLWSNKKRKQDTTNNTKESAQSEKIFPTHAEIILKESISANTEAINLTSAPTKEEKSCLPNDENPILPETDKKPSDRRFRRVYNDQETEILENAFQNSSGYPGKSTILHICKVLDVDEERIRNWFQNRRAKCKKPAKAAPKSPFKLVPIAPASIGIMNNVNSIQNPYLLQMPSFMNGPTVFNYAPSAS</sequence>
<evidence type="ECO:0000313" key="10">
    <source>
        <dbReference type="EnsemblMetazoa" id="HelroP178467"/>
    </source>
</evidence>
<dbReference type="PROSITE" id="PS50071">
    <property type="entry name" value="HOMEOBOX_2"/>
    <property type="match status" value="1"/>
</dbReference>
<evidence type="ECO:0000256" key="2">
    <source>
        <dbReference type="ARBA" id="ARBA00023125"/>
    </source>
</evidence>
<evidence type="ECO:0000313" key="11">
    <source>
        <dbReference type="Proteomes" id="UP000015101"/>
    </source>
</evidence>
<dbReference type="HOGENOM" id="CLU_974121_0_0_1"/>
<keyword evidence="4 5" id="KW-0539">Nucleus</keyword>
<protein>
    <recommendedName>
        <fullName evidence="8">Homeobox domain-containing protein</fullName>
    </recommendedName>
</protein>
<dbReference type="PANTHER" id="PTHR46123">
    <property type="entry name" value="MIX-TYPE HOMEOBOX GENE 1-RELATED"/>
    <property type="match status" value="1"/>
</dbReference>
<comment type="subcellular location">
    <subcellularLocation>
        <location evidence="1 5 6">Nucleus</location>
    </subcellularLocation>
</comment>
<evidence type="ECO:0000256" key="3">
    <source>
        <dbReference type="ARBA" id="ARBA00023155"/>
    </source>
</evidence>
<dbReference type="STRING" id="6412.T1FD75"/>
<accession>T1FD75</accession>
<evidence type="ECO:0000256" key="5">
    <source>
        <dbReference type="PROSITE-ProRule" id="PRU00108"/>
    </source>
</evidence>
<organism evidence="10 11">
    <name type="scientific">Helobdella robusta</name>
    <name type="common">Californian leech</name>
    <dbReference type="NCBI Taxonomy" id="6412"/>
    <lineage>
        <taxon>Eukaryota</taxon>
        <taxon>Metazoa</taxon>
        <taxon>Spiralia</taxon>
        <taxon>Lophotrochozoa</taxon>
        <taxon>Annelida</taxon>
        <taxon>Clitellata</taxon>
        <taxon>Hirudinea</taxon>
        <taxon>Rhynchobdellida</taxon>
        <taxon>Glossiphoniidae</taxon>
        <taxon>Helobdella</taxon>
    </lineage>
</organism>
<dbReference type="CDD" id="cd00086">
    <property type="entry name" value="homeodomain"/>
    <property type="match status" value="1"/>
</dbReference>
<evidence type="ECO:0000313" key="9">
    <source>
        <dbReference type="EMBL" id="ESN97024.1"/>
    </source>
</evidence>